<feature type="region of interest" description="Disordered" evidence="18">
    <location>
        <begin position="1"/>
        <end position="37"/>
    </location>
</feature>
<keyword evidence="5 19" id="KW-0812">Transmembrane</keyword>
<evidence type="ECO:0000256" key="17">
    <source>
        <dbReference type="ARBA" id="ARBA00049966"/>
    </source>
</evidence>
<dbReference type="STRING" id="1437606.BBOH_0985"/>
<accession>A0A086ZGF2</accession>
<feature type="transmembrane region" description="Helical" evidence="19">
    <location>
        <begin position="392"/>
        <end position="419"/>
    </location>
</feature>
<dbReference type="GO" id="GO:0009252">
    <property type="term" value="P:peptidoglycan biosynthetic process"/>
    <property type="evidence" value="ECO:0007669"/>
    <property type="project" value="UniProtKB-KW"/>
</dbReference>
<dbReference type="AlphaFoldDB" id="A0A086ZGF2"/>
<dbReference type="GO" id="GO:0005886">
    <property type="term" value="C:plasma membrane"/>
    <property type="evidence" value="ECO:0007669"/>
    <property type="project" value="TreeGrafter"/>
</dbReference>
<dbReference type="eggNOG" id="COG0772">
    <property type="taxonomic scope" value="Bacteria"/>
</dbReference>
<evidence type="ECO:0000256" key="18">
    <source>
        <dbReference type="SAM" id="MobiDB-lite"/>
    </source>
</evidence>
<evidence type="ECO:0000256" key="9">
    <source>
        <dbReference type="ARBA" id="ARBA00023136"/>
    </source>
</evidence>
<evidence type="ECO:0000256" key="10">
    <source>
        <dbReference type="ARBA" id="ARBA00032370"/>
    </source>
</evidence>
<proteinExistence type="inferred from homology"/>
<evidence type="ECO:0000256" key="8">
    <source>
        <dbReference type="ARBA" id="ARBA00022989"/>
    </source>
</evidence>
<organism evidence="20 21">
    <name type="scientific">Bifidobacterium bohemicum DSM 22767</name>
    <dbReference type="NCBI Taxonomy" id="1437606"/>
    <lineage>
        <taxon>Bacteria</taxon>
        <taxon>Bacillati</taxon>
        <taxon>Actinomycetota</taxon>
        <taxon>Actinomycetes</taxon>
        <taxon>Bifidobacteriales</taxon>
        <taxon>Bifidobacteriaceae</taxon>
        <taxon>Bifidobacterium</taxon>
    </lineage>
</organism>
<feature type="transmembrane region" description="Helical" evidence="19">
    <location>
        <begin position="233"/>
        <end position="266"/>
    </location>
</feature>
<dbReference type="GO" id="GO:0015648">
    <property type="term" value="F:lipid-linked peptidoglycan transporter activity"/>
    <property type="evidence" value="ECO:0007669"/>
    <property type="project" value="TreeGrafter"/>
</dbReference>
<dbReference type="PANTHER" id="PTHR30474">
    <property type="entry name" value="CELL CYCLE PROTEIN"/>
    <property type="match status" value="1"/>
</dbReference>
<dbReference type="PROSITE" id="PS00428">
    <property type="entry name" value="FTSW_RODA_SPOVE"/>
    <property type="match status" value="1"/>
</dbReference>
<dbReference type="PANTHER" id="PTHR30474:SF2">
    <property type="entry name" value="PEPTIDOGLYCAN GLYCOSYLTRANSFERASE FTSW-RELATED"/>
    <property type="match status" value="1"/>
</dbReference>
<keyword evidence="20" id="KW-0131">Cell cycle</keyword>
<evidence type="ECO:0000313" key="21">
    <source>
        <dbReference type="Proteomes" id="UP000029096"/>
    </source>
</evidence>
<dbReference type="EC" id="2.4.99.28" evidence="15"/>
<evidence type="ECO:0000256" key="4">
    <source>
        <dbReference type="ARBA" id="ARBA00022679"/>
    </source>
</evidence>
<evidence type="ECO:0000256" key="6">
    <source>
        <dbReference type="ARBA" id="ARBA00022960"/>
    </source>
</evidence>
<comment type="catalytic activity">
    <reaction evidence="16">
        <text>[GlcNAc-(1-&gt;4)-Mur2Ac(oyl-L-Ala-gamma-D-Glu-L-Lys-D-Ala-D-Ala)](n)-di-trans,octa-cis-undecaprenyl diphosphate + beta-D-GlcNAc-(1-&gt;4)-Mur2Ac(oyl-L-Ala-gamma-D-Glu-L-Lys-D-Ala-D-Ala)-di-trans,octa-cis-undecaprenyl diphosphate = [GlcNAc-(1-&gt;4)-Mur2Ac(oyl-L-Ala-gamma-D-Glu-L-Lys-D-Ala-D-Ala)](n+1)-di-trans,octa-cis-undecaprenyl diphosphate + di-trans,octa-cis-undecaprenyl diphosphate + H(+)</text>
        <dbReference type="Rhea" id="RHEA:23708"/>
        <dbReference type="Rhea" id="RHEA-COMP:9602"/>
        <dbReference type="Rhea" id="RHEA-COMP:9603"/>
        <dbReference type="ChEBI" id="CHEBI:15378"/>
        <dbReference type="ChEBI" id="CHEBI:58405"/>
        <dbReference type="ChEBI" id="CHEBI:60033"/>
        <dbReference type="ChEBI" id="CHEBI:78435"/>
        <dbReference type="EC" id="2.4.99.28"/>
    </reaction>
</comment>
<comment type="caution">
    <text evidence="20">The sequence shown here is derived from an EMBL/GenBank/DDBJ whole genome shotgun (WGS) entry which is preliminary data.</text>
</comment>
<name>A0A086ZGF2_9BIFI</name>
<feature type="transmembrane region" description="Helical" evidence="19">
    <location>
        <begin position="141"/>
        <end position="163"/>
    </location>
</feature>
<protein>
    <recommendedName>
        <fullName evidence="13">Probable peptidoglycan glycosyltransferase FtsW</fullName>
        <ecNumber evidence="15">2.4.99.28</ecNumber>
    </recommendedName>
    <alternativeName>
        <fullName evidence="14">Cell division protein FtsW</fullName>
    </alternativeName>
    <alternativeName>
        <fullName evidence="11">Cell wall polymerase</fullName>
    </alternativeName>
    <alternativeName>
        <fullName evidence="10">Peptidoglycan polymerase</fullName>
    </alternativeName>
</protein>
<comment type="pathway">
    <text evidence="2">Cell wall biogenesis; peptidoglycan biosynthesis.</text>
</comment>
<comment type="function">
    <text evidence="17">Peptidoglycan polymerase that is essential for cell division.</text>
</comment>
<dbReference type="GO" id="GO:0051301">
    <property type="term" value="P:cell division"/>
    <property type="evidence" value="ECO:0007669"/>
    <property type="project" value="UniProtKB-KW"/>
</dbReference>
<feature type="transmembrane region" description="Helical" evidence="19">
    <location>
        <begin position="169"/>
        <end position="193"/>
    </location>
</feature>
<keyword evidence="8 19" id="KW-1133">Transmembrane helix</keyword>
<keyword evidence="20" id="KW-0132">Cell division</keyword>
<keyword evidence="21" id="KW-1185">Reference proteome</keyword>
<sequence length="464" mass="49160">MRNARRVQSPRRSGAQAVVSERRSRHDSSSSITGGKVDVARNGKTRAQISAKGVSGIDSVRGSGIHALVNPLVCYYAFRICVLALTCFGVIMVFSSSTVTMVSNGLSPWMNALRQFSYCVVGLLLGFGATQLDVKYYRKLALVFMIGSILLQLVTMTPLGVSVGGNTGWIGIGGVTIQPAEILKLALCIWMPLELSRARELSERAGSSASSAGAEKSAGTVVFDRDVLKIYALLVVVFVASLAAVMFGHDLGTAMILLLIGAVAFITSGFPIRILGMVAVAMVAAVAFFVVKSPNRMNRIVAAYKPCDPESSQSLCYQSIHSKYAMASGGLFGVGIGNSREKWNYLPAAHNDFIFAIIGEEMGFIGAVVVILLFIVIGWCMIVVAVKSTDRYASMVLMCITIWIVGQAVINIMVVVGLLPVMGVPLPFVSAGGSSLVMCLAAAGAASAMMRLQPQVAISVPRLA</sequence>
<feature type="transmembrane region" description="Helical" evidence="19">
    <location>
        <begin position="426"/>
        <end position="446"/>
    </location>
</feature>
<evidence type="ECO:0000313" key="20">
    <source>
        <dbReference type="EMBL" id="KFI45602.1"/>
    </source>
</evidence>
<feature type="transmembrane region" description="Helical" evidence="19">
    <location>
        <begin position="115"/>
        <end position="134"/>
    </location>
</feature>
<feature type="transmembrane region" description="Helical" evidence="19">
    <location>
        <begin position="364"/>
        <end position="386"/>
    </location>
</feature>
<dbReference type="GO" id="GO:0008955">
    <property type="term" value="F:peptidoglycan glycosyltransferase activity"/>
    <property type="evidence" value="ECO:0007669"/>
    <property type="project" value="UniProtKB-EC"/>
</dbReference>
<dbReference type="GO" id="GO:0032153">
    <property type="term" value="C:cell division site"/>
    <property type="evidence" value="ECO:0007669"/>
    <property type="project" value="TreeGrafter"/>
</dbReference>
<reference evidence="20 21" key="1">
    <citation type="submission" date="2014-03" db="EMBL/GenBank/DDBJ databases">
        <title>Genomics of Bifidobacteria.</title>
        <authorList>
            <person name="Ventura M."/>
            <person name="Milani C."/>
            <person name="Lugli G.A."/>
        </authorList>
    </citation>
    <scope>NUCLEOTIDE SEQUENCE [LARGE SCALE GENOMIC DNA]</scope>
    <source>
        <strain evidence="20 21">DSM 22767</strain>
    </source>
</reference>
<keyword evidence="6" id="KW-0133">Cell shape</keyword>
<evidence type="ECO:0000256" key="16">
    <source>
        <dbReference type="ARBA" id="ARBA00049902"/>
    </source>
</evidence>
<evidence type="ECO:0000256" key="14">
    <source>
        <dbReference type="ARBA" id="ARBA00041418"/>
    </source>
</evidence>
<dbReference type="InterPro" id="IPR001182">
    <property type="entry name" value="FtsW/RodA"/>
</dbReference>
<evidence type="ECO:0000256" key="15">
    <source>
        <dbReference type="ARBA" id="ARBA00044770"/>
    </source>
</evidence>
<evidence type="ECO:0000256" key="7">
    <source>
        <dbReference type="ARBA" id="ARBA00022984"/>
    </source>
</evidence>
<dbReference type="EMBL" id="JGYP01000002">
    <property type="protein sequence ID" value="KFI45602.1"/>
    <property type="molecule type" value="Genomic_DNA"/>
</dbReference>
<keyword evidence="4" id="KW-0808">Transferase</keyword>
<feature type="transmembrane region" description="Helical" evidence="19">
    <location>
        <begin position="272"/>
        <end position="291"/>
    </location>
</feature>
<evidence type="ECO:0000256" key="11">
    <source>
        <dbReference type="ARBA" id="ARBA00033270"/>
    </source>
</evidence>
<evidence type="ECO:0000256" key="19">
    <source>
        <dbReference type="SAM" id="Phobius"/>
    </source>
</evidence>
<evidence type="ECO:0000256" key="3">
    <source>
        <dbReference type="ARBA" id="ARBA00022676"/>
    </source>
</evidence>
<comment type="similarity">
    <text evidence="12">Belongs to the SEDS family. FtsW subfamily.</text>
</comment>
<evidence type="ECO:0000256" key="2">
    <source>
        <dbReference type="ARBA" id="ARBA00004752"/>
    </source>
</evidence>
<keyword evidence="7" id="KW-0573">Peptidoglycan synthesis</keyword>
<dbReference type="Proteomes" id="UP000029096">
    <property type="component" value="Unassembled WGS sequence"/>
</dbReference>
<evidence type="ECO:0000256" key="12">
    <source>
        <dbReference type="ARBA" id="ARBA00038053"/>
    </source>
</evidence>
<comment type="subcellular location">
    <subcellularLocation>
        <location evidence="1">Membrane</location>
        <topology evidence="1">Multi-pass membrane protein</topology>
    </subcellularLocation>
</comment>
<dbReference type="Pfam" id="PF01098">
    <property type="entry name" value="FTSW_RODA_SPOVE"/>
    <property type="match status" value="1"/>
</dbReference>
<dbReference type="InterPro" id="IPR018365">
    <property type="entry name" value="Cell_cycle_FtsW-rel_CS"/>
</dbReference>
<evidence type="ECO:0000256" key="5">
    <source>
        <dbReference type="ARBA" id="ARBA00022692"/>
    </source>
</evidence>
<dbReference type="GO" id="GO:0008360">
    <property type="term" value="P:regulation of cell shape"/>
    <property type="evidence" value="ECO:0007669"/>
    <property type="project" value="UniProtKB-KW"/>
</dbReference>
<evidence type="ECO:0000256" key="1">
    <source>
        <dbReference type="ARBA" id="ARBA00004141"/>
    </source>
</evidence>
<gene>
    <name evidence="20" type="ORF">BBOH_0985</name>
</gene>
<evidence type="ECO:0000256" key="13">
    <source>
        <dbReference type="ARBA" id="ARBA00041185"/>
    </source>
</evidence>
<keyword evidence="3" id="KW-0328">Glycosyltransferase</keyword>
<keyword evidence="9 19" id="KW-0472">Membrane</keyword>
<feature type="transmembrane region" description="Helical" evidence="19">
    <location>
        <begin position="73"/>
        <end position="95"/>
    </location>
</feature>